<dbReference type="PROSITE" id="PS51898">
    <property type="entry name" value="TYR_RECOMBINASE"/>
    <property type="match status" value="1"/>
</dbReference>
<evidence type="ECO:0000256" key="9">
    <source>
        <dbReference type="ARBA" id="ARBA00023306"/>
    </source>
</evidence>
<evidence type="ECO:0000256" key="11">
    <source>
        <dbReference type="NCBIfam" id="TIGR02224"/>
    </source>
</evidence>
<evidence type="ECO:0000256" key="10">
    <source>
        <dbReference type="HAMAP-Rule" id="MF_01808"/>
    </source>
</evidence>
<evidence type="ECO:0000256" key="4">
    <source>
        <dbReference type="ARBA" id="ARBA00022618"/>
    </source>
</evidence>
<evidence type="ECO:0000256" key="3">
    <source>
        <dbReference type="ARBA" id="ARBA00022490"/>
    </source>
</evidence>
<dbReference type="AlphaFoldDB" id="A0A511WYT0"/>
<comment type="function">
    <text evidence="10">Site-specific tyrosine recombinase, which acts by catalyzing the cutting and rejoining of the recombining DNA molecules. The XerC-XerD complex is essential to convert dimers of the bacterial chromosome into monomers to permit their segregation at cell division. It also contributes to the segregational stability of plasmids.</text>
</comment>
<feature type="active site" evidence="10">
    <location>
        <position position="244"/>
    </location>
</feature>
<keyword evidence="7 10" id="KW-0238">DNA-binding</keyword>
<evidence type="ECO:0000256" key="8">
    <source>
        <dbReference type="ARBA" id="ARBA00023172"/>
    </source>
</evidence>
<comment type="subunit">
    <text evidence="10">Forms a cyclic heterotetrameric complex composed of two molecules of XerC and two molecules of XerD.</text>
</comment>
<dbReference type="InterPro" id="IPR044068">
    <property type="entry name" value="CB"/>
</dbReference>
<feature type="domain" description="Core-binding (CB)" evidence="13">
    <location>
        <begin position="2"/>
        <end position="88"/>
    </location>
</feature>
<feature type="active site" evidence="10">
    <location>
        <position position="247"/>
    </location>
</feature>
<dbReference type="STRING" id="442899.SAMN05720591_10298"/>
<dbReference type="OrthoDB" id="9801717at2"/>
<keyword evidence="8 10" id="KW-0233">DNA recombination</keyword>
<evidence type="ECO:0000256" key="2">
    <source>
        <dbReference type="ARBA" id="ARBA00006657"/>
    </source>
</evidence>
<dbReference type="InterPro" id="IPR011931">
    <property type="entry name" value="Recomb_XerC"/>
</dbReference>
<gene>
    <name evidence="10 14" type="primary">xerC</name>
    <name evidence="14" type="ORF">HAL01_02320</name>
</gene>
<dbReference type="InterPro" id="IPR002104">
    <property type="entry name" value="Integrase_catalytic"/>
</dbReference>
<keyword evidence="4 10" id="KW-0132">Cell division</keyword>
<dbReference type="HAMAP" id="MF_01808">
    <property type="entry name" value="Recomb_XerC_XerD"/>
    <property type="match status" value="1"/>
</dbReference>
<dbReference type="NCBIfam" id="TIGR02224">
    <property type="entry name" value="recomb_XerC"/>
    <property type="match status" value="1"/>
</dbReference>
<feature type="active site" evidence="10">
    <location>
        <position position="149"/>
    </location>
</feature>
<comment type="similarity">
    <text evidence="2 10">Belongs to the 'phage' integrase family. XerC subfamily.</text>
</comment>
<keyword evidence="9 10" id="KW-0131">Cell cycle</keyword>
<dbReference type="Pfam" id="PF00589">
    <property type="entry name" value="Phage_integrase"/>
    <property type="match status" value="1"/>
</dbReference>
<dbReference type="PANTHER" id="PTHR30349">
    <property type="entry name" value="PHAGE INTEGRASE-RELATED"/>
    <property type="match status" value="1"/>
</dbReference>
<keyword evidence="15" id="KW-1185">Reference proteome</keyword>
<dbReference type="InterPro" id="IPR050090">
    <property type="entry name" value="Tyrosine_recombinase_XerCD"/>
</dbReference>
<dbReference type="SUPFAM" id="SSF56349">
    <property type="entry name" value="DNA breaking-rejoining enzymes"/>
    <property type="match status" value="1"/>
</dbReference>
<evidence type="ECO:0000259" key="12">
    <source>
        <dbReference type="PROSITE" id="PS51898"/>
    </source>
</evidence>
<dbReference type="Gene3D" id="1.10.150.130">
    <property type="match status" value="1"/>
</dbReference>
<dbReference type="PROSITE" id="PS51900">
    <property type="entry name" value="CB"/>
    <property type="match status" value="1"/>
</dbReference>
<comment type="caution">
    <text evidence="14">The sequence shown here is derived from an EMBL/GenBank/DDBJ whole genome shotgun (WGS) entry which is preliminary data.</text>
</comment>
<evidence type="ECO:0000256" key="1">
    <source>
        <dbReference type="ARBA" id="ARBA00004496"/>
    </source>
</evidence>
<dbReference type="GO" id="GO:0051301">
    <property type="term" value="P:cell division"/>
    <property type="evidence" value="ECO:0007669"/>
    <property type="project" value="UniProtKB-UniRule"/>
</dbReference>
<feature type="domain" description="Tyr recombinase" evidence="12">
    <location>
        <begin position="109"/>
        <end position="292"/>
    </location>
</feature>
<dbReference type="CDD" id="cd00798">
    <property type="entry name" value="INT_XerDC_C"/>
    <property type="match status" value="1"/>
</dbReference>
<organism evidence="14 15">
    <name type="scientific">Halolactibacillus alkaliphilus</name>
    <dbReference type="NCBI Taxonomy" id="442899"/>
    <lineage>
        <taxon>Bacteria</taxon>
        <taxon>Bacillati</taxon>
        <taxon>Bacillota</taxon>
        <taxon>Bacilli</taxon>
        <taxon>Bacillales</taxon>
        <taxon>Bacillaceae</taxon>
        <taxon>Halolactibacillus</taxon>
    </lineage>
</organism>
<evidence type="ECO:0000313" key="14">
    <source>
        <dbReference type="EMBL" id="GEN55768.1"/>
    </source>
</evidence>
<dbReference type="NCBIfam" id="NF040815">
    <property type="entry name" value="recomb_XerA_Arch"/>
    <property type="match status" value="1"/>
</dbReference>
<dbReference type="InterPro" id="IPR011010">
    <property type="entry name" value="DNA_brk_join_enz"/>
</dbReference>
<evidence type="ECO:0000256" key="6">
    <source>
        <dbReference type="ARBA" id="ARBA00022908"/>
    </source>
</evidence>
<feature type="active site" evidence="10">
    <location>
        <position position="270"/>
    </location>
</feature>
<proteinExistence type="inferred from homology"/>
<dbReference type="InterPro" id="IPR023009">
    <property type="entry name" value="Tyrosine_recombinase_XerC/XerD"/>
</dbReference>
<dbReference type="InterPro" id="IPR010998">
    <property type="entry name" value="Integrase_recombinase_N"/>
</dbReference>
<accession>A0A511WYT0</accession>
<dbReference type="InterPro" id="IPR013762">
    <property type="entry name" value="Integrase-like_cat_sf"/>
</dbReference>
<dbReference type="InterPro" id="IPR004107">
    <property type="entry name" value="Integrase_SAM-like_N"/>
</dbReference>
<dbReference type="GO" id="GO:0005737">
    <property type="term" value="C:cytoplasm"/>
    <property type="evidence" value="ECO:0007669"/>
    <property type="project" value="UniProtKB-SubCell"/>
</dbReference>
<dbReference type="Proteomes" id="UP000321400">
    <property type="component" value="Unassembled WGS sequence"/>
</dbReference>
<dbReference type="PANTHER" id="PTHR30349:SF77">
    <property type="entry name" value="TYROSINE RECOMBINASE XERC"/>
    <property type="match status" value="1"/>
</dbReference>
<evidence type="ECO:0000256" key="7">
    <source>
        <dbReference type="ARBA" id="ARBA00023125"/>
    </source>
</evidence>
<dbReference type="GO" id="GO:0003677">
    <property type="term" value="F:DNA binding"/>
    <property type="evidence" value="ECO:0007669"/>
    <property type="project" value="UniProtKB-UniRule"/>
</dbReference>
<sequence>MQAFTSLKNQFKMYLQVEKNASTYTIKEYILDVEQFFVFLTKEGIQSVKEVDDACVRLFLMHLYDQSLSRRSVARKLSTLRTFFKFLEREQYVLDNPFRGTRLPKQSKKLPNFLYREELEQLFEVSDLSQPLGQRDQALLELLYATGMRVSECQMLTLSDIDFSLHTVKVLGKGRKERYIPVGTYAEAALTRYIKNGRGQLIKDNKTDAVFLNAKGNPLTVRGMRLVLNKLADQAALTAHVHPHALRHTFATHLLNEGADIRSVQELLGHAHLSSTQLYTHVTKDRLKDVYMNSHPRAKRK</sequence>
<dbReference type="GO" id="GO:0009037">
    <property type="term" value="F:tyrosine-based site-specific recombinase activity"/>
    <property type="evidence" value="ECO:0007669"/>
    <property type="project" value="UniProtKB-UniRule"/>
</dbReference>
<dbReference type="GO" id="GO:0007059">
    <property type="term" value="P:chromosome segregation"/>
    <property type="evidence" value="ECO:0007669"/>
    <property type="project" value="UniProtKB-UniRule"/>
</dbReference>
<dbReference type="EMBL" id="BJYE01000002">
    <property type="protein sequence ID" value="GEN55768.1"/>
    <property type="molecule type" value="Genomic_DNA"/>
</dbReference>
<dbReference type="RefSeq" id="WP_089799543.1">
    <property type="nucleotide sequence ID" value="NZ_BJYE01000002.1"/>
</dbReference>
<keyword evidence="6 10" id="KW-0229">DNA integration</keyword>
<feature type="active site" evidence="10">
    <location>
        <position position="173"/>
    </location>
</feature>
<dbReference type="GO" id="GO:0006313">
    <property type="term" value="P:DNA transposition"/>
    <property type="evidence" value="ECO:0007669"/>
    <property type="project" value="UniProtKB-UniRule"/>
</dbReference>
<feature type="active site" description="O-(3'-phospho-DNA)-tyrosine intermediate" evidence="10">
    <location>
        <position position="279"/>
    </location>
</feature>
<evidence type="ECO:0000256" key="5">
    <source>
        <dbReference type="ARBA" id="ARBA00022829"/>
    </source>
</evidence>
<comment type="subcellular location">
    <subcellularLocation>
        <location evidence="1 10">Cytoplasm</location>
    </subcellularLocation>
</comment>
<reference evidence="14 15" key="1">
    <citation type="submission" date="2019-07" db="EMBL/GenBank/DDBJ databases">
        <title>Whole genome shotgun sequence of Halolactibacillus alkaliphilus NBRC 103919.</title>
        <authorList>
            <person name="Hosoyama A."/>
            <person name="Uohara A."/>
            <person name="Ohji S."/>
            <person name="Ichikawa N."/>
        </authorList>
    </citation>
    <scope>NUCLEOTIDE SEQUENCE [LARGE SCALE GENOMIC DNA]</scope>
    <source>
        <strain evidence="14 15">NBRC 103919</strain>
    </source>
</reference>
<dbReference type="Pfam" id="PF02899">
    <property type="entry name" value="Phage_int_SAM_1"/>
    <property type="match status" value="1"/>
</dbReference>
<keyword evidence="5 10" id="KW-0159">Chromosome partition</keyword>
<name>A0A511WYT0_9BACI</name>
<dbReference type="NCBIfam" id="NF001399">
    <property type="entry name" value="PRK00283.1"/>
    <property type="match status" value="1"/>
</dbReference>
<evidence type="ECO:0000259" key="13">
    <source>
        <dbReference type="PROSITE" id="PS51900"/>
    </source>
</evidence>
<protein>
    <recommendedName>
        <fullName evidence="10 11">Tyrosine recombinase XerC</fullName>
    </recommendedName>
</protein>
<dbReference type="Gene3D" id="1.10.443.10">
    <property type="entry name" value="Intergrase catalytic core"/>
    <property type="match status" value="1"/>
</dbReference>
<evidence type="ECO:0000313" key="15">
    <source>
        <dbReference type="Proteomes" id="UP000321400"/>
    </source>
</evidence>
<keyword evidence="3 10" id="KW-0963">Cytoplasm</keyword>